<dbReference type="Pfam" id="PF11308">
    <property type="entry name" value="Glyco_hydro_129"/>
    <property type="match status" value="1"/>
</dbReference>
<organism evidence="2 3">
    <name type="scientific">Streptomyces cinerochromogenes</name>
    <dbReference type="NCBI Taxonomy" id="66422"/>
    <lineage>
        <taxon>Bacteria</taxon>
        <taxon>Bacillati</taxon>
        <taxon>Actinomycetota</taxon>
        <taxon>Actinomycetes</taxon>
        <taxon>Kitasatosporales</taxon>
        <taxon>Streptomycetaceae</taxon>
        <taxon>Streptomyces</taxon>
    </lineage>
</organism>
<evidence type="ECO:0000313" key="3">
    <source>
        <dbReference type="Proteomes" id="UP001604267"/>
    </source>
</evidence>
<keyword evidence="3" id="KW-1185">Reference proteome</keyword>
<proteinExistence type="predicted"/>
<dbReference type="GO" id="GO:0016787">
    <property type="term" value="F:hydrolase activity"/>
    <property type="evidence" value="ECO:0007669"/>
    <property type="project" value="UniProtKB-KW"/>
</dbReference>
<evidence type="ECO:0000313" key="2">
    <source>
        <dbReference type="EMBL" id="MFG3013874.1"/>
    </source>
</evidence>
<gene>
    <name evidence="2" type="ORF">ACGFZB_26275</name>
</gene>
<dbReference type="InterPro" id="IPR021459">
    <property type="entry name" value="GH101-related"/>
</dbReference>
<reference evidence="2 3" key="1">
    <citation type="submission" date="2024-10" db="EMBL/GenBank/DDBJ databases">
        <title>The Natural Products Discovery Center: Release of the First 8490 Sequenced Strains for Exploring Actinobacteria Biosynthetic Diversity.</title>
        <authorList>
            <person name="Kalkreuter E."/>
            <person name="Kautsar S.A."/>
            <person name="Yang D."/>
            <person name="Bader C.D."/>
            <person name="Teijaro C.N."/>
            <person name="Fluegel L."/>
            <person name="Davis C.M."/>
            <person name="Simpson J.R."/>
            <person name="Lauterbach L."/>
            <person name="Steele A.D."/>
            <person name="Gui C."/>
            <person name="Meng S."/>
            <person name="Li G."/>
            <person name="Viehrig K."/>
            <person name="Ye F."/>
            <person name="Su P."/>
            <person name="Kiefer A.F."/>
            <person name="Nichols A."/>
            <person name="Cepeda A.J."/>
            <person name="Yan W."/>
            <person name="Fan B."/>
            <person name="Jiang Y."/>
            <person name="Adhikari A."/>
            <person name="Zheng C.-J."/>
            <person name="Schuster L."/>
            <person name="Cowan T.M."/>
            <person name="Smanski M.J."/>
            <person name="Chevrette M.G."/>
            <person name="De Carvalho L.P.S."/>
            <person name="Shen B."/>
        </authorList>
    </citation>
    <scope>NUCLEOTIDE SEQUENCE [LARGE SCALE GENOMIC DNA]</scope>
    <source>
        <strain evidence="2 3">NPDC048320</strain>
    </source>
</reference>
<dbReference type="RefSeq" id="WP_392819897.1">
    <property type="nucleotide sequence ID" value="NZ_JBICYV010000013.1"/>
</dbReference>
<sequence>MKTRKLKRTKNKAIALSGALTVIGVVGAATAFGTGTDRAQVDVRGNQVAVRVAGGRAVLDVSSLAVRAQADDGSAWQLSAPAAGTLGPTGKVSVHGATATWRYPSKKLAVTASAQDGRLAVTVRSTRQTTLSWPVTATDPAAKEVQIPRGEGLSVPVADRWWNSDSAGLAGSEAGVADGLTMPFWGTSLSGRHGVSYIAESDIGTTLKFVSTRGRLHTQAEHAFSTREGTNRYSVTFALTDGSPVAAAQDYRAWLLRHGGITTLRTKIARNPEVGRLVGAFHAYAWGQARTAEGVRRLRELGIDRMWLGYDADGSPMSREATTLAERSGYLVGPYDSWANAQDPATADTSVSQWPAPVWQDACVHRADGGIVTGFGGRGCYVSSEALRRAEPSRHYLADRTRQMTASGADSYFLDVDAAGELFTDHSPAHPMTQAQDRRNRLRRMAWLSGDRKLVLGSESAGSWANGVLSFSHGSGTPVDDRLWALERDRQNWGGYAPGTAPAVFFKPVHLPTDVAKAMYDPRYRVPLYQTVLHDSVISTERWELSWSKLPDQSRTRALLAMLYNVPLNLVLSQAELEQHGRQIAESQRYFEPLHKAAATEPMTGFRRLTSDGLVQRTTFGDHALTVTANFSTTAHNGLPGGCVDAVVHGGKPRRLCPAGL</sequence>
<feature type="signal peptide" evidence="1">
    <location>
        <begin position="1"/>
        <end position="31"/>
    </location>
</feature>
<keyword evidence="2" id="KW-0378">Hydrolase</keyword>
<keyword evidence="1" id="KW-0732">Signal</keyword>
<evidence type="ECO:0000256" key="1">
    <source>
        <dbReference type="SAM" id="SignalP"/>
    </source>
</evidence>
<comment type="caution">
    <text evidence="2">The sequence shown here is derived from an EMBL/GenBank/DDBJ whole genome shotgun (WGS) entry which is preliminary data.</text>
</comment>
<feature type="chain" id="PRO_5047188432" evidence="1">
    <location>
        <begin position="32"/>
        <end position="661"/>
    </location>
</feature>
<accession>A0ABW7B9L1</accession>
<protein>
    <submittedName>
        <fullName evidence="2">Glycoside hydrolase</fullName>
    </submittedName>
</protein>
<dbReference type="Proteomes" id="UP001604267">
    <property type="component" value="Unassembled WGS sequence"/>
</dbReference>
<dbReference type="EMBL" id="JBICYV010000013">
    <property type="protein sequence ID" value="MFG3013874.1"/>
    <property type="molecule type" value="Genomic_DNA"/>
</dbReference>
<name>A0ABW7B9L1_9ACTN</name>